<comment type="similarity">
    <text evidence="2">Belongs to the bacterial solute-binding protein SsuA/TauA family.</text>
</comment>
<feature type="domain" description="SsuA/THI5-like" evidence="5">
    <location>
        <begin position="43"/>
        <end position="254"/>
    </location>
</feature>
<name>A0A7W8A3N5_9ACTN</name>
<keyword evidence="3 4" id="KW-0732">Signal</keyword>
<dbReference type="InterPro" id="IPR015168">
    <property type="entry name" value="SsuA/THI5"/>
</dbReference>
<evidence type="ECO:0000256" key="3">
    <source>
        <dbReference type="ARBA" id="ARBA00022729"/>
    </source>
</evidence>
<dbReference type="Pfam" id="PF09084">
    <property type="entry name" value="NMT1"/>
    <property type="match status" value="1"/>
</dbReference>
<dbReference type="RefSeq" id="WP_184964079.1">
    <property type="nucleotide sequence ID" value="NZ_JACHIN010000005.1"/>
</dbReference>
<gene>
    <name evidence="6" type="ORF">HNR40_004431</name>
</gene>
<reference evidence="6 7" key="1">
    <citation type="submission" date="2020-08" db="EMBL/GenBank/DDBJ databases">
        <title>Genomic Encyclopedia of Type Strains, Phase IV (KMG-IV): sequencing the most valuable type-strain genomes for metagenomic binning, comparative biology and taxonomic classification.</title>
        <authorList>
            <person name="Goeker M."/>
        </authorList>
    </citation>
    <scope>NUCLEOTIDE SEQUENCE [LARGE SCALE GENOMIC DNA]</scope>
    <source>
        <strain evidence="6 7">DSM 45385</strain>
    </source>
</reference>
<dbReference type="PROSITE" id="PS51257">
    <property type="entry name" value="PROKAR_LIPOPROTEIN"/>
    <property type="match status" value="1"/>
</dbReference>
<evidence type="ECO:0000313" key="6">
    <source>
        <dbReference type="EMBL" id="MBB5078945.1"/>
    </source>
</evidence>
<feature type="signal peptide" evidence="4">
    <location>
        <begin position="1"/>
        <end position="26"/>
    </location>
</feature>
<evidence type="ECO:0000259" key="5">
    <source>
        <dbReference type="Pfam" id="PF09084"/>
    </source>
</evidence>
<protein>
    <submittedName>
        <fullName evidence="6">NitT/TauT family transport system substrate-binding protein</fullName>
    </submittedName>
</protein>
<dbReference type="Proteomes" id="UP000568380">
    <property type="component" value="Unassembled WGS sequence"/>
</dbReference>
<accession>A0A7W8A3N5</accession>
<dbReference type="PANTHER" id="PTHR30024">
    <property type="entry name" value="ALIPHATIC SULFONATES-BINDING PROTEIN-RELATED"/>
    <property type="match status" value="1"/>
</dbReference>
<sequence>MKRTIVICVAALLVAGCGGGPAPASSAGPISITISNPANVSNVPLHLAMDKGFFAAEGLTVKADVDLGSGSTVEAVVGGQVDMAWANVVSGLSAYSKGLGVKLVALTDTAVTGSQQVLVGKGSRARTLADLKGQKLAVLSPSTICILNVRSALKAQGLPADTIAFTPVAPPEHANVLESGEVAATCTSDPFRTLMIDQLGARSVFDTSSGELEGYAVGGYLVSDKYAAANGRALAGFQRALLKATAYANAHPDEVKAALPKFTTIEAAVANKVIVNKYLETADVATLRPQVQRIADAMRTYGLAENPIDVSGYFLTSP</sequence>
<dbReference type="EMBL" id="JACHIN010000005">
    <property type="protein sequence ID" value="MBB5078945.1"/>
    <property type="molecule type" value="Genomic_DNA"/>
</dbReference>
<dbReference type="Gene3D" id="3.40.190.10">
    <property type="entry name" value="Periplasmic binding protein-like II"/>
    <property type="match status" value="2"/>
</dbReference>
<evidence type="ECO:0000256" key="2">
    <source>
        <dbReference type="ARBA" id="ARBA00010742"/>
    </source>
</evidence>
<comment type="subcellular location">
    <subcellularLocation>
        <location evidence="1">Periplasm</location>
    </subcellularLocation>
</comment>
<dbReference type="SUPFAM" id="SSF53850">
    <property type="entry name" value="Periplasmic binding protein-like II"/>
    <property type="match status" value="1"/>
</dbReference>
<dbReference type="AlphaFoldDB" id="A0A7W8A3N5"/>
<proteinExistence type="inferred from homology"/>
<evidence type="ECO:0000256" key="1">
    <source>
        <dbReference type="ARBA" id="ARBA00004418"/>
    </source>
</evidence>
<dbReference type="GO" id="GO:0042597">
    <property type="term" value="C:periplasmic space"/>
    <property type="evidence" value="ECO:0007669"/>
    <property type="project" value="UniProtKB-SubCell"/>
</dbReference>
<organism evidence="6 7">
    <name type="scientific">Nonomuraea endophytica</name>
    <dbReference type="NCBI Taxonomy" id="714136"/>
    <lineage>
        <taxon>Bacteria</taxon>
        <taxon>Bacillati</taxon>
        <taxon>Actinomycetota</taxon>
        <taxon>Actinomycetes</taxon>
        <taxon>Streptosporangiales</taxon>
        <taxon>Streptosporangiaceae</taxon>
        <taxon>Nonomuraea</taxon>
    </lineage>
</organism>
<feature type="chain" id="PRO_5039532239" evidence="4">
    <location>
        <begin position="27"/>
        <end position="318"/>
    </location>
</feature>
<evidence type="ECO:0000313" key="7">
    <source>
        <dbReference type="Proteomes" id="UP000568380"/>
    </source>
</evidence>
<keyword evidence="7" id="KW-1185">Reference proteome</keyword>
<comment type="caution">
    <text evidence="6">The sequence shown here is derived from an EMBL/GenBank/DDBJ whole genome shotgun (WGS) entry which is preliminary data.</text>
</comment>
<evidence type="ECO:0000256" key="4">
    <source>
        <dbReference type="SAM" id="SignalP"/>
    </source>
</evidence>
<dbReference type="PANTHER" id="PTHR30024:SF47">
    <property type="entry name" value="TAURINE-BINDING PERIPLASMIC PROTEIN"/>
    <property type="match status" value="1"/>
</dbReference>